<keyword evidence="2" id="KW-1185">Reference proteome</keyword>
<dbReference type="Proteomes" id="UP000594220">
    <property type="component" value="Unplaced"/>
</dbReference>
<evidence type="ECO:0000313" key="2">
    <source>
        <dbReference type="Proteomes" id="UP000594220"/>
    </source>
</evidence>
<dbReference type="Ensembl" id="ENSCPRT00005025316.1">
    <property type="protein sequence ID" value="ENSCPRP00005021670.1"/>
    <property type="gene ID" value="ENSCPRG00005015073.1"/>
</dbReference>
<reference evidence="1" key="1">
    <citation type="submission" date="2025-08" db="UniProtKB">
        <authorList>
            <consortium name="Ensembl"/>
        </authorList>
    </citation>
    <scope>IDENTIFICATION</scope>
</reference>
<organism evidence="1 2">
    <name type="scientific">Crocodylus porosus</name>
    <name type="common">Saltwater crocodile</name>
    <name type="synonym">Estuarine crocodile</name>
    <dbReference type="NCBI Taxonomy" id="8502"/>
    <lineage>
        <taxon>Eukaryota</taxon>
        <taxon>Metazoa</taxon>
        <taxon>Chordata</taxon>
        <taxon>Craniata</taxon>
        <taxon>Vertebrata</taxon>
        <taxon>Euteleostomi</taxon>
        <taxon>Archelosauria</taxon>
        <taxon>Archosauria</taxon>
        <taxon>Crocodylia</taxon>
        <taxon>Longirostres</taxon>
        <taxon>Crocodylidae</taxon>
        <taxon>Crocodylus</taxon>
    </lineage>
</organism>
<proteinExistence type="predicted"/>
<evidence type="ECO:0000313" key="1">
    <source>
        <dbReference type="Ensembl" id="ENSCPRP00005021670.1"/>
    </source>
</evidence>
<protein>
    <submittedName>
        <fullName evidence="1">Uncharacterized protein</fullName>
    </submittedName>
</protein>
<dbReference type="AlphaFoldDB" id="A0A7M4F9Q6"/>
<accession>A0A7M4F9Q6</accession>
<name>A0A7M4F9Q6_CROPO</name>
<sequence length="114" mass="12414">MVTLIAEQLQSQTLEEPKCTSFSIRPVRGFLCPGCTGSGPAGNGVDIILLLWRGASETLHLCASGLCSIKWQQNCCLCAEVLAICYMLSVHKKTQLLECRLGLGADARPEARYR</sequence>
<reference evidence="1" key="2">
    <citation type="submission" date="2025-09" db="UniProtKB">
        <authorList>
            <consortium name="Ensembl"/>
        </authorList>
    </citation>
    <scope>IDENTIFICATION</scope>
</reference>